<accession>A0A6M3K675</accession>
<dbReference type="AlphaFoldDB" id="A0A6M3K675"/>
<gene>
    <name evidence="1" type="ORF">MM415A01300_0003</name>
</gene>
<reference evidence="1" key="1">
    <citation type="submission" date="2020-03" db="EMBL/GenBank/DDBJ databases">
        <title>The deep terrestrial virosphere.</title>
        <authorList>
            <person name="Holmfeldt K."/>
            <person name="Nilsson E."/>
            <person name="Simone D."/>
            <person name="Lopez-Fernandez M."/>
            <person name="Wu X."/>
            <person name="de Brujin I."/>
            <person name="Lundin D."/>
            <person name="Andersson A."/>
            <person name="Bertilsson S."/>
            <person name="Dopson M."/>
        </authorList>
    </citation>
    <scope>NUCLEOTIDE SEQUENCE</scope>
    <source>
        <strain evidence="1">MM415A01300</strain>
    </source>
</reference>
<name>A0A6M3K675_9ZZZZ</name>
<sequence>MTFKEYVAYKYVRLKSDEFRFTTLVAFGNTHRDLVKAGEIAISAGTISIYPKHFSLLNGGSESLHIYGTKDDDFQLLEKVIGKPFKE</sequence>
<organism evidence="1">
    <name type="scientific">viral metagenome</name>
    <dbReference type="NCBI Taxonomy" id="1070528"/>
    <lineage>
        <taxon>unclassified sequences</taxon>
        <taxon>metagenomes</taxon>
        <taxon>organismal metagenomes</taxon>
    </lineage>
</organism>
<protein>
    <submittedName>
        <fullName evidence="1">Uncharacterized protein</fullName>
    </submittedName>
</protein>
<proteinExistence type="predicted"/>
<evidence type="ECO:0000313" key="1">
    <source>
        <dbReference type="EMBL" id="QJA77458.1"/>
    </source>
</evidence>
<dbReference type="EMBL" id="MT142284">
    <property type="protein sequence ID" value="QJA77458.1"/>
    <property type="molecule type" value="Genomic_DNA"/>
</dbReference>